<feature type="compositionally biased region" description="Low complexity" evidence="1">
    <location>
        <begin position="151"/>
        <end position="164"/>
    </location>
</feature>
<name>A0A1R1Y951_9FUNG</name>
<organism evidence="5 6">
    <name type="scientific">Smittium culicis</name>
    <dbReference type="NCBI Taxonomy" id="133412"/>
    <lineage>
        <taxon>Eukaryota</taxon>
        <taxon>Fungi</taxon>
        <taxon>Fungi incertae sedis</taxon>
        <taxon>Zoopagomycota</taxon>
        <taxon>Kickxellomycotina</taxon>
        <taxon>Harpellomycetes</taxon>
        <taxon>Harpellales</taxon>
        <taxon>Legeriomycetaceae</taxon>
        <taxon>Smittium</taxon>
    </lineage>
</organism>
<accession>A0A1R1Y951</accession>
<keyword evidence="2" id="KW-0812">Transmembrane</keyword>
<evidence type="ECO:0000256" key="3">
    <source>
        <dbReference type="SAM" id="SignalP"/>
    </source>
</evidence>
<keyword evidence="3" id="KW-0732">Signal</keyword>
<dbReference type="AlphaFoldDB" id="A0A1R1Y951"/>
<gene>
    <name evidence="5" type="ORF">AYI69_g5074</name>
</gene>
<dbReference type="EMBL" id="LSSM01002078">
    <property type="protein sequence ID" value="OMJ23196.1"/>
    <property type="molecule type" value="Genomic_DNA"/>
</dbReference>
<feature type="compositionally biased region" description="Polar residues" evidence="1">
    <location>
        <begin position="129"/>
        <end position="150"/>
    </location>
</feature>
<feature type="signal peptide" evidence="3">
    <location>
        <begin position="1"/>
        <end position="17"/>
    </location>
</feature>
<feature type="compositionally biased region" description="Polar residues" evidence="1">
    <location>
        <begin position="94"/>
        <end position="121"/>
    </location>
</feature>
<comment type="caution">
    <text evidence="5">The sequence shown here is derived from an EMBL/GenBank/DDBJ whole genome shotgun (WGS) entry which is preliminary data.</text>
</comment>
<feature type="domain" description="DUF7137" evidence="4">
    <location>
        <begin position="217"/>
        <end position="302"/>
    </location>
</feature>
<dbReference type="InterPro" id="IPR055561">
    <property type="entry name" value="DUF7137"/>
</dbReference>
<evidence type="ECO:0000313" key="6">
    <source>
        <dbReference type="Proteomes" id="UP000187429"/>
    </source>
</evidence>
<evidence type="ECO:0000259" key="4">
    <source>
        <dbReference type="Pfam" id="PF23585"/>
    </source>
</evidence>
<feature type="transmembrane region" description="Helical" evidence="2">
    <location>
        <begin position="329"/>
        <end position="349"/>
    </location>
</feature>
<keyword evidence="6" id="KW-1185">Reference proteome</keyword>
<feature type="chain" id="PRO_5012051343" description="DUF7137 domain-containing protein" evidence="3">
    <location>
        <begin position="18"/>
        <end position="350"/>
    </location>
</feature>
<dbReference type="OrthoDB" id="2435509at2759"/>
<evidence type="ECO:0000313" key="5">
    <source>
        <dbReference type="EMBL" id="OMJ23196.1"/>
    </source>
</evidence>
<keyword evidence="2" id="KW-0472">Membrane</keyword>
<keyword evidence="2" id="KW-1133">Transmembrane helix</keyword>
<evidence type="ECO:0000256" key="2">
    <source>
        <dbReference type="SAM" id="Phobius"/>
    </source>
</evidence>
<dbReference type="Proteomes" id="UP000187429">
    <property type="component" value="Unassembled WGS sequence"/>
</dbReference>
<sequence length="350" mass="37872">MRLYIYLLLFYINGVFSQSEGDRIQPSQAQILNSGSKQEPNSASKPPSVAQSNPTQSNNSGENQPRNNPGQQSGDSIPVNRNDSKNSSDNKNSIALQPKQSSKNDGGSNQSNPDISVTRQSGDVGRSGNGSNVQTQQNGKDSPSKTVQQNSKSSILSSSTSMYSNPGDGSKNVDISGDKDSNGDGNDDEESHKSDDGWIGGGNDSEEDDDSPGVGFPAVVKIIQPPKSVPTPLFEIGTVINLEWEYSKELDTVPKKITIAVQIPRELSSTTESQKPIIIYDIAANISGSIKNYSWDTSKQLKNGSYYNQTNDGVPRDYNPNTAKRPNTFLALNVFIVAFSVLFFQISFFV</sequence>
<dbReference type="Pfam" id="PF23585">
    <property type="entry name" value="DUF7137"/>
    <property type="match status" value="1"/>
</dbReference>
<feature type="compositionally biased region" description="Polar residues" evidence="1">
    <location>
        <begin position="30"/>
        <end position="81"/>
    </location>
</feature>
<evidence type="ECO:0000256" key="1">
    <source>
        <dbReference type="SAM" id="MobiDB-lite"/>
    </source>
</evidence>
<feature type="region of interest" description="Disordered" evidence="1">
    <location>
        <begin position="30"/>
        <end position="215"/>
    </location>
</feature>
<protein>
    <recommendedName>
        <fullName evidence="4">DUF7137 domain-containing protein</fullName>
    </recommendedName>
</protein>
<reference evidence="6" key="1">
    <citation type="submission" date="2017-01" db="EMBL/GenBank/DDBJ databases">
        <authorList>
            <person name="Wang Y."/>
            <person name="White M."/>
            <person name="Kvist S."/>
            <person name="Moncalvo J.-M."/>
        </authorList>
    </citation>
    <scope>NUCLEOTIDE SEQUENCE [LARGE SCALE GENOMIC DNA]</scope>
    <source>
        <strain evidence="6">ID-206-W2</strain>
    </source>
</reference>
<proteinExistence type="predicted"/>